<evidence type="ECO:0000259" key="6">
    <source>
        <dbReference type="Pfam" id="PF08281"/>
    </source>
</evidence>
<keyword evidence="2" id="KW-0805">Transcription regulation</keyword>
<dbReference type="InterPro" id="IPR007627">
    <property type="entry name" value="RNA_pol_sigma70_r2"/>
</dbReference>
<keyword evidence="4" id="KW-0804">Transcription</keyword>
<dbReference type="InterPro" id="IPR013325">
    <property type="entry name" value="RNA_pol_sigma_r2"/>
</dbReference>
<protein>
    <submittedName>
        <fullName evidence="7">Sigma-70 family RNA polymerase sigma factor</fullName>
    </submittedName>
</protein>
<reference evidence="7 8" key="1">
    <citation type="submission" date="2020-02" db="EMBL/GenBank/DDBJ databases">
        <authorList>
            <person name="Zheng R.K."/>
            <person name="Sun C.M."/>
        </authorList>
    </citation>
    <scope>NUCLEOTIDE SEQUENCE [LARGE SCALE GENOMIC DNA]</scope>
    <source>
        <strain evidence="8">zrk23</strain>
    </source>
</reference>
<proteinExistence type="inferred from homology"/>
<dbReference type="InterPro" id="IPR036388">
    <property type="entry name" value="WH-like_DNA-bd_sf"/>
</dbReference>
<dbReference type="EMBL" id="CP049109">
    <property type="protein sequence ID" value="QIG78990.1"/>
    <property type="molecule type" value="Genomic_DNA"/>
</dbReference>
<gene>
    <name evidence="7" type="ORF">G5C33_03790</name>
</gene>
<dbReference type="Proteomes" id="UP000501568">
    <property type="component" value="Chromosome"/>
</dbReference>
<dbReference type="PANTHER" id="PTHR43133:SF63">
    <property type="entry name" value="RNA POLYMERASE SIGMA FACTOR FECI-RELATED"/>
    <property type="match status" value="1"/>
</dbReference>
<feature type="domain" description="RNA polymerase sigma factor 70 region 4 type 2" evidence="6">
    <location>
        <begin position="110"/>
        <end position="162"/>
    </location>
</feature>
<keyword evidence="8" id="KW-1185">Reference proteome</keyword>
<dbReference type="PANTHER" id="PTHR43133">
    <property type="entry name" value="RNA POLYMERASE ECF-TYPE SIGMA FACTO"/>
    <property type="match status" value="1"/>
</dbReference>
<evidence type="ECO:0000256" key="4">
    <source>
        <dbReference type="ARBA" id="ARBA00023163"/>
    </source>
</evidence>
<dbReference type="CDD" id="cd06171">
    <property type="entry name" value="Sigma70_r4"/>
    <property type="match status" value="1"/>
</dbReference>
<dbReference type="Gene3D" id="1.10.10.10">
    <property type="entry name" value="Winged helix-like DNA-binding domain superfamily/Winged helix DNA-binding domain"/>
    <property type="match status" value="1"/>
</dbReference>
<dbReference type="NCBIfam" id="TIGR02937">
    <property type="entry name" value="sigma70-ECF"/>
    <property type="match status" value="1"/>
</dbReference>
<evidence type="ECO:0000313" key="7">
    <source>
        <dbReference type="EMBL" id="QIG78990.1"/>
    </source>
</evidence>
<dbReference type="InterPro" id="IPR014284">
    <property type="entry name" value="RNA_pol_sigma-70_dom"/>
</dbReference>
<dbReference type="InterPro" id="IPR039425">
    <property type="entry name" value="RNA_pol_sigma-70-like"/>
</dbReference>
<dbReference type="GO" id="GO:0016987">
    <property type="term" value="F:sigma factor activity"/>
    <property type="evidence" value="ECO:0007669"/>
    <property type="project" value="UniProtKB-KW"/>
</dbReference>
<dbReference type="Pfam" id="PF04542">
    <property type="entry name" value="Sigma70_r2"/>
    <property type="match status" value="1"/>
</dbReference>
<feature type="domain" description="RNA polymerase sigma-70 region 2" evidence="5">
    <location>
        <begin position="13"/>
        <end position="77"/>
    </location>
</feature>
<dbReference type="GO" id="GO:0003677">
    <property type="term" value="F:DNA binding"/>
    <property type="evidence" value="ECO:0007669"/>
    <property type="project" value="InterPro"/>
</dbReference>
<dbReference type="InterPro" id="IPR013324">
    <property type="entry name" value="RNA_pol_sigma_r3/r4-like"/>
</dbReference>
<comment type="similarity">
    <text evidence="1">Belongs to the sigma-70 factor family. ECF subfamily.</text>
</comment>
<dbReference type="Pfam" id="PF08281">
    <property type="entry name" value="Sigma70_r4_2"/>
    <property type="match status" value="1"/>
</dbReference>
<evidence type="ECO:0000259" key="5">
    <source>
        <dbReference type="Pfam" id="PF04542"/>
    </source>
</evidence>
<evidence type="ECO:0000256" key="2">
    <source>
        <dbReference type="ARBA" id="ARBA00023015"/>
    </source>
</evidence>
<dbReference type="SUPFAM" id="SSF88946">
    <property type="entry name" value="Sigma2 domain of RNA polymerase sigma factors"/>
    <property type="match status" value="1"/>
</dbReference>
<evidence type="ECO:0000313" key="8">
    <source>
        <dbReference type="Proteomes" id="UP000501568"/>
    </source>
</evidence>
<dbReference type="RefSeq" id="WP_165325992.1">
    <property type="nucleotide sequence ID" value="NZ_CP049109.1"/>
</dbReference>
<evidence type="ECO:0000256" key="1">
    <source>
        <dbReference type="ARBA" id="ARBA00010641"/>
    </source>
</evidence>
<dbReference type="KEGG" id="spzr:G5C33_03790"/>
<name>A0A6G6Y258_9SPHN</name>
<dbReference type="AlphaFoldDB" id="A0A6G6Y258"/>
<accession>A0A6G6Y258</accession>
<sequence length="169" mass="19119">MRAHRPAGDIELLYSDHADWLRAWLGRRTRCAQRAADLTQDTFCRLLERPAQPMPSAPRGFLATVARRLLIDDIRRREIERAVRDAFALTEGAYDAITPERTIEAVHLLDAIIRLLDALPEQARQAFVLRRIEGLKQDEIAARLGISLSTVKRHIALAYAHCYALAEAA</sequence>
<dbReference type="SUPFAM" id="SSF88659">
    <property type="entry name" value="Sigma3 and sigma4 domains of RNA polymerase sigma factors"/>
    <property type="match status" value="1"/>
</dbReference>
<evidence type="ECO:0000256" key="3">
    <source>
        <dbReference type="ARBA" id="ARBA00023082"/>
    </source>
</evidence>
<dbReference type="GO" id="GO:0006352">
    <property type="term" value="P:DNA-templated transcription initiation"/>
    <property type="evidence" value="ECO:0007669"/>
    <property type="project" value="InterPro"/>
</dbReference>
<organism evidence="7 8">
    <name type="scientific">Stakelama tenebrarum</name>
    <dbReference type="NCBI Taxonomy" id="2711215"/>
    <lineage>
        <taxon>Bacteria</taxon>
        <taxon>Pseudomonadati</taxon>
        <taxon>Pseudomonadota</taxon>
        <taxon>Alphaproteobacteria</taxon>
        <taxon>Sphingomonadales</taxon>
        <taxon>Sphingomonadaceae</taxon>
        <taxon>Stakelama</taxon>
    </lineage>
</organism>
<keyword evidence="3" id="KW-0731">Sigma factor</keyword>
<dbReference type="Gene3D" id="1.10.1740.10">
    <property type="match status" value="1"/>
</dbReference>
<dbReference type="InterPro" id="IPR013249">
    <property type="entry name" value="RNA_pol_sigma70_r4_t2"/>
</dbReference>